<dbReference type="PANTHER" id="PTHR33353:SF13">
    <property type="entry name" value="ENDOGLUCANASE II"/>
    <property type="match status" value="1"/>
</dbReference>
<dbReference type="PANTHER" id="PTHR33353">
    <property type="entry name" value="PUTATIVE (AFU_ORTHOLOGUE AFUA_1G12560)-RELATED"/>
    <property type="match status" value="1"/>
</dbReference>
<feature type="domain" description="Auxiliary Activity family 9 catalytic" evidence="4">
    <location>
        <begin position="2"/>
        <end position="179"/>
    </location>
</feature>
<name>A0ABR2ZRE3_9AGAR</name>
<evidence type="ECO:0000256" key="1">
    <source>
        <dbReference type="ARBA" id="ARBA00023157"/>
    </source>
</evidence>
<evidence type="ECO:0000313" key="5">
    <source>
        <dbReference type="EMBL" id="KAL0064245.1"/>
    </source>
</evidence>
<keyword evidence="2" id="KW-0624">Polysaccharide degradation</keyword>
<keyword evidence="2" id="KW-0119">Carbohydrate metabolism</keyword>
<dbReference type="InterPro" id="IPR049892">
    <property type="entry name" value="AA9"/>
</dbReference>
<feature type="region of interest" description="Disordered" evidence="3">
    <location>
        <begin position="34"/>
        <end position="53"/>
    </location>
</feature>
<keyword evidence="1 2" id="KW-1015">Disulfide bond</keyword>
<organism evidence="5 6">
    <name type="scientific">Marasmius tenuissimus</name>
    <dbReference type="NCBI Taxonomy" id="585030"/>
    <lineage>
        <taxon>Eukaryota</taxon>
        <taxon>Fungi</taxon>
        <taxon>Dikarya</taxon>
        <taxon>Basidiomycota</taxon>
        <taxon>Agaricomycotina</taxon>
        <taxon>Agaricomycetes</taxon>
        <taxon>Agaricomycetidae</taxon>
        <taxon>Agaricales</taxon>
        <taxon>Marasmiineae</taxon>
        <taxon>Marasmiaceae</taxon>
        <taxon>Marasmius</taxon>
    </lineage>
</organism>
<dbReference type="InterPro" id="IPR005103">
    <property type="entry name" value="AA9_LPMO"/>
</dbReference>
<comment type="caution">
    <text evidence="5">The sequence shown here is derived from an EMBL/GenBank/DDBJ whole genome shotgun (WGS) entry which is preliminary data.</text>
</comment>
<dbReference type="CDD" id="cd21175">
    <property type="entry name" value="LPMO_AA9"/>
    <property type="match status" value="1"/>
</dbReference>
<reference evidence="5 6" key="1">
    <citation type="submission" date="2024-05" db="EMBL/GenBank/DDBJ databases">
        <title>A draft genome resource for the thread blight pathogen Marasmius tenuissimus strain MS-2.</title>
        <authorList>
            <person name="Yulfo-Soto G.E."/>
            <person name="Baruah I.K."/>
            <person name="Amoako-Attah I."/>
            <person name="Bukari Y."/>
            <person name="Meinhardt L.W."/>
            <person name="Bailey B.A."/>
            <person name="Cohen S.P."/>
        </authorList>
    </citation>
    <scope>NUCLEOTIDE SEQUENCE [LARGE SCALE GENOMIC DNA]</scope>
    <source>
        <strain evidence="5 6">MS-2</strain>
    </source>
</reference>
<evidence type="ECO:0000259" key="4">
    <source>
        <dbReference type="Pfam" id="PF03443"/>
    </source>
</evidence>
<dbReference type="Pfam" id="PF03443">
    <property type="entry name" value="AA9"/>
    <property type="match status" value="1"/>
</dbReference>
<dbReference type="Gene3D" id="2.70.50.70">
    <property type="match status" value="1"/>
</dbReference>
<protein>
    <recommendedName>
        <fullName evidence="2">AA9 family lytic polysaccharide monooxygenase</fullName>
        <ecNumber evidence="2">1.14.99.56</ecNumber>
    </recommendedName>
    <alternativeName>
        <fullName evidence="2">Endo-beta-1,4-glucanase</fullName>
    </alternativeName>
    <alternativeName>
        <fullName evidence="2">Glycosyl hydrolase 61 family protein</fullName>
    </alternativeName>
</protein>
<keyword evidence="2" id="KW-0136">Cellulose degradation</keyword>
<proteinExistence type="predicted"/>
<evidence type="ECO:0000256" key="2">
    <source>
        <dbReference type="RuleBase" id="RU368122"/>
    </source>
</evidence>
<evidence type="ECO:0000256" key="3">
    <source>
        <dbReference type="SAM" id="MobiDB-lite"/>
    </source>
</evidence>
<keyword evidence="6" id="KW-1185">Reference proteome</keyword>
<evidence type="ECO:0000313" key="6">
    <source>
        <dbReference type="Proteomes" id="UP001437256"/>
    </source>
</evidence>
<sequence length="195" mass="20584">MDVDSSDIACNVNQLVQPVSQSIINVPAGSKVTTEWHHGGNGADPNDGDDPIADSHKGPIITYLAKVANASTASTSGLEWFKVHEEGYDTSTQTWAVDKLIADDGKYTFTMPSCVPSGQYLMRHEIIALHGAGSYPGAQFYMGCAQISVTGGGSASPSTVSFPGAYKGSDPGITISIYWPPIENYQIPGPQVLTC</sequence>
<gene>
    <name evidence="5" type="ORF">AAF712_008830</name>
</gene>
<dbReference type="Proteomes" id="UP001437256">
    <property type="component" value="Unassembled WGS sequence"/>
</dbReference>
<comment type="domain">
    <text evidence="2">Has a modular structure: an endo-beta-1,4-glucanase catalytic module at the N-terminus, a linker rich in serines and threonines, and a C-terminal carbohydrate-binding module (CBM).</text>
</comment>
<comment type="catalytic activity">
    <reaction evidence="2">
        <text>[(1-&gt;4)-beta-D-glucosyl]n+m + reduced acceptor + O2 = 4-dehydro-beta-D-glucosyl-[(1-&gt;4)-beta-D-glucosyl]n-1 + [(1-&gt;4)-beta-D-glucosyl]m + acceptor + H2O.</text>
        <dbReference type="EC" id="1.14.99.56"/>
    </reaction>
</comment>
<accession>A0ABR2ZRE3</accession>
<comment type="subcellular location">
    <subcellularLocation>
        <location evidence="2">Secreted</location>
    </subcellularLocation>
</comment>
<dbReference type="EC" id="1.14.99.56" evidence="2"/>
<comment type="function">
    <text evidence="2">Lytic polysaccharide monooxygenase (LMPO) that depolymerizes crystalline and amorphous polysaccharides via the oxidation of scissile alpha- or beta-(1-4)-glycosidic bonds, yielding C1 and/or C4 oxidation products. Catalysis by LPMOs requires the reduction of the active-site copper from Cu(II) to Cu(I) by a reducing agent and H(2)O(2) or O(2) as a cosubstrate.</text>
</comment>
<keyword evidence="2" id="KW-0964">Secreted</keyword>
<dbReference type="EMBL" id="JBBXMP010000065">
    <property type="protein sequence ID" value="KAL0064245.1"/>
    <property type="molecule type" value="Genomic_DNA"/>
</dbReference>